<reference evidence="2 3" key="1">
    <citation type="submission" date="2024-11" db="EMBL/GenBank/DDBJ databases">
        <title>A near-complete genome assembly of Cinchona calisaya.</title>
        <authorList>
            <person name="Lian D.C."/>
            <person name="Zhao X.W."/>
            <person name="Wei L."/>
        </authorList>
    </citation>
    <scope>NUCLEOTIDE SEQUENCE [LARGE SCALE GENOMIC DNA]</scope>
    <source>
        <tissue evidence="2">Nenye</tissue>
    </source>
</reference>
<keyword evidence="3" id="KW-1185">Reference proteome</keyword>
<name>A0ABD3AGS9_9GENT</name>
<feature type="compositionally biased region" description="Low complexity" evidence="1">
    <location>
        <begin position="449"/>
        <end position="459"/>
    </location>
</feature>
<dbReference type="PANTHER" id="PTHR37722:SF2">
    <property type="entry name" value="OS01G0167700 PROTEIN"/>
    <property type="match status" value="1"/>
</dbReference>
<dbReference type="EMBL" id="JBJUIK010000004">
    <property type="protein sequence ID" value="KAL3530982.1"/>
    <property type="molecule type" value="Genomic_DNA"/>
</dbReference>
<feature type="region of interest" description="Disordered" evidence="1">
    <location>
        <begin position="376"/>
        <end position="400"/>
    </location>
</feature>
<sequence length="842" mass="94450">MLQWMGGARRKVTSTRKSTQKRQKQYFEQRRRQQQVIDEGKDSMGKSIYGEHRENCRSLDILSLLNLSTVVKENKSNCPLAGNEPEHDALNCQTVQRPQAFQSFQTSEITPPGPPEVEEARSSSSCQAWNPYSKMTPVNTIGNHARALNSCNDKKNQLKMVPEYQELRMIDILDDEPNLSFDKSLEREAHAAFSIEGLGKVEMETPIHTPVHSPEVNGRTFFHGCSSPPEAMKPAYSFIFNSELVNHEVELDAMMQGVEVSLSKNSVEHSFCSKDRLDLFSKPKQKPLDKTKGSSLLDDYDNDFIDLLGDDELFYQNRERNRHTLDATSSSLPGKSLDESAFGLSFNNWMDQTDDFADYYGMDCMKKEFTFQGSYHQKRRTTMRKSGKFGPIGSPAPYLKNQKSENFQNFTIPEMTRNPPVQRDIDVRDVADQPRWSSFTFEDTRDDLSLPSEESSSSSAVRGVSKNGPLNSKEKQTSKSFDFGCSQNICSENNTFGREENFNKWKTPWQGENINGPRMFMKISDPSISKTAHNSNSTPEKRLKPENSRLFETACDPGKIVPGHSSYCQTPETTKHSSSRSKLWIEDPFGTSGDPNSYDSGSFFEGFSKSSADCSPSCNLASEKIDFHQPKLENNMSGSSMLNLSEDCNMVYGTQKILHADSCLVSERLSFTKEGNENSDILATVDGKIKPQRDFSHCRKTLSFENGKYLDQVGSEDKCSDCKESTTGTSEVGDSVTEKHSFQHAEETSPSVETSAMFDGNRCHVVTKCQHGDQASEANLAIEGFGSEKRRMGIDKQSGLDSTCQVMMLNSCVLQLFCIQVLKEASGKVTGKKTCILPHQNL</sequence>
<organism evidence="2 3">
    <name type="scientific">Cinchona calisaya</name>
    <dbReference type="NCBI Taxonomy" id="153742"/>
    <lineage>
        <taxon>Eukaryota</taxon>
        <taxon>Viridiplantae</taxon>
        <taxon>Streptophyta</taxon>
        <taxon>Embryophyta</taxon>
        <taxon>Tracheophyta</taxon>
        <taxon>Spermatophyta</taxon>
        <taxon>Magnoliopsida</taxon>
        <taxon>eudicotyledons</taxon>
        <taxon>Gunneridae</taxon>
        <taxon>Pentapetalae</taxon>
        <taxon>asterids</taxon>
        <taxon>lamiids</taxon>
        <taxon>Gentianales</taxon>
        <taxon>Rubiaceae</taxon>
        <taxon>Cinchonoideae</taxon>
        <taxon>Cinchoneae</taxon>
        <taxon>Cinchona</taxon>
    </lineage>
</organism>
<dbReference type="Proteomes" id="UP001630127">
    <property type="component" value="Unassembled WGS sequence"/>
</dbReference>
<feature type="compositionally biased region" description="Basic and acidic residues" evidence="1">
    <location>
        <begin position="736"/>
        <end position="747"/>
    </location>
</feature>
<comment type="caution">
    <text evidence="2">The sequence shown here is derived from an EMBL/GenBank/DDBJ whole genome shotgun (WGS) entry which is preliminary data.</text>
</comment>
<feature type="region of interest" description="Disordered" evidence="1">
    <location>
        <begin position="442"/>
        <end position="478"/>
    </location>
</feature>
<protein>
    <submittedName>
        <fullName evidence="2">Uncharacterized protein</fullName>
    </submittedName>
</protein>
<accession>A0ABD3AGS9</accession>
<evidence type="ECO:0000256" key="1">
    <source>
        <dbReference type="SAM" id="MobiDB-lite"/>
    </source>
</evidence>
<dbReference type="AlphaFoldDB" id="A0ABD3AGS9"/>
<feature type="region of interest" description="Disordered" evidence="1">
    <location>
        <begin position="1"/>
        <end position="46"/>
    </location>
</feature>
<gene>
    <name evidence="2" type="ORF">ACH5RR_010304</name>
</gene>
<dbReference type="PANTHER" id="PTHR37722">
    <property type="entry name" value="OS01G0167700 PROTEIN"/>
    <property type="match status" value="1"/>
</dbReference>
<proteinExistence type="predicted"/>
<evidence type="ECO:0000313" key="3">
    <source>
        <dbReference type="Proteomes" id="UP001630127"/>
    </source>
</evidence>
<feature type="region of interest" description="Disordered" evidence="1">
    <location>
        <begin position="724"/>
        <end position="748"/>
    </location>
</feature>
<feature type="compositionally biased region" description="Basic residues" evidence="1">
    <location>
        <begin position="376"/>
        <end position="387"/>
    </location>
</feature>
<feature type="compositionally biased region" description="Basic residues" evidence="1">
    <location>
        <begin position="8"/>
        <end position="24"/>
    </location>
</feature>
<evidence type="ECO:0000313" key="2">
    <source>
        <dbReference type="EMBL" id="KAL3530982.1"/>
    </source>
</evidence>